<comment type="subcellular location">
    <subcellularLocation>
        <location evidence="1">Membrane</location>
        <topology evidence="1">Multi-pass membrane protein</topology>
    </subcellularLocation>
</comment>
<dbReference type="GO" id="GO:0016020">
    <property type="term" value="C:membrane"/>
    <property type="evidence" value="ECO:0007669"/>
    <property type="project" value="UniProtKB-SubCell"/>
</dbReference>
<evidence type="ECO:0000256" key="2">
    <source>
        <dbReference type="ARBA" id="ARBA00022692"/>
    </source>
</evidence>
<keyword evidence="4" id="KW-0472">Membrane</keyword>
<reference evidence="5 6" key="1">
    <citation type="submission" date="2009-11" db="EMBL/GenBank/DDBJ databases">
        <title>Annotation of Allomyces macrogynus ATCC 38327.</title>
        <authorList>
            <consortium name="The Broad Institute Genome Sequencing Platform"/>
            <person name="Russ C."/>
            <person name="Cuomo C."/>
            <person name="Burger G."/>
            <person name="Gray M.W."/>
            <person name="Holland P.W.H."/>
            <person name="King N."/>
            <person name="Lang F.B.F."/>
            <person name="Roger A.J."/>
            <person name="Ruiz-Trillo I."/>
            <person name="Young S.K."/>
            <person name="Zeng Q."/>
            <person name="Gargeya S."/>
            <person name="Fitzgerald M."/>
            <person name="Haas B."/>
            <person name="Abouelleil A."/>
            <person name="Alvarado L."/>
            <person name="Arachchi H.M."/>
            <person name="Berlin A."/>
            <person name="Chapman S.B."/>
            <person name="Gearin G."/>
            <person name="Goldberg J."/>
            <person name="Griggs A."/>
            <person name="Gujja S."/>
            <person name="Hansen M."/>
            <person name="Heiman D."/>
            <person name="Howarth C."/>
            <person name="Larimer J."/>
            <person name="Lui A."/>
            <person name="MacDonald P.J.P."/>
            <person name="McCowen C."/>
            <person name="Montmayeur A."/>
            <person name="Murphy C."/>
            <person name="Neiman D."/>
            <person name="Pearson M."/>
            <person name="Priest M."/>
            <person name="Roberts A."/>
            <person name="Saif S."/>
            <person name="Shea T."/>
            <person name="Sisk P."/>
            <person name="Stolte C."/>
            <person name="Sykes S."/>
            <person name="Wortman J."/>
            <person name="Nusbaum C."/>
            <person name="Birren B."/>
        </authorList>
    </citation>
    <scope>NUCLEOTIDE SEQUENCE [LARGE SCALE GENOMIC DNA]</scope>
    <source>
        <strain evidence="5 6">ATCC 38327</strain>
    </source>
</reference>
<evidence type="ECO:0000313" key="5">
    <source>
        <dbReference type="EMBL" id="KNE60966.1"/>
    </source>
</evidence>
<evidence type="ECO:0000313" key="6">
    <source>
        <dbReference type="Proteomes" id="UP000054350"/>
    </source>
</evidence>
<dbReference type="GO" id="GO:0022857">
    <property type="term" value="F:transmembrane transporter activity"/>
    <property type="evidence" value="ECO:0007669"/>
    <property type="project" value="InterPro"/>
</dbReference>
<sequence length="111" mass="12489">MCYAEWGSRKAQSGGDALFVSHAFRRPPRYLAVIFSWTRAVLIILGYSASLSPIAGQYFAAAFPGTFPSDPNFEYGEFYAKRIAWMLMDLQTLVIQLSNNIADRLLLAKME</sequence>
<name>A0A0L0SER7_ALLM3</name>
<proteinExistence type="predicted"/>
<keyword evidence="2" id="KW-0812">Transmembrane</keyword>
<keyword evidence="3" id="KW-1133">Transmembrane helix</keyword>
<reference evidence="6" key="2">
    <citation type="submission" date="2009-11" db="EMBL/GenBank/DDBJ databases">
        <title>The Genome Sequence of Allomyces macrogynus strain ATCC 38327.</title>
        <authorList>
            <consortium name="The Broad Institute Genome Sequencing Platform"/>
            <person name="Russ C."/>
            <person name="Cuomo C."/>
            <person name="Shea T."/>
            <person name="Young S.K."/>
            <person name="Zeng Q."/>
            <person name="Koehrsen M."/>
            <person name="Haas B."/>
            <person name="Borodovsky M."/>
            <person name="Guigo R."/>
            <person name="Alvarado L."/>
            <person name="Berlin A."/>
            <person name="Borenstein D."/>
            <person name="Chen Z."/>
            <person name="Engels R."/>
            <person name="Freedman E."/>
            <person name="Gellesch M."/>
            <person name="Goldberg J."/>
            <person name="Griggs A."/>
            <person name="Gujja S."/>
            <person name="Heiman D."/>
            <person name="Hepburn T."/>
            <person name="Howarth C."/>
            <person name="Jen D."/>
            <person name="Larson L."/>
            <person name="Lewis B."/>
            <person name="Mehta T."/>
            <person name="Park D."/>
            <person name="Pearson M."/>
            <person name="Roberts A."/>
            <person name="Saif S."/>
            <person name="Shenoy N."/>
            <person name="Sisk P."/>
            <person name="Stolte C."/>
            <person name="Sykes S."/>
            <person name="Walk T."/>
            <person name="White J."/>
            <person name="Yandava C."/>
            <person name="Burger G."/>
            <person name="Gray M.W."/>
            <person name="Holland P.W.H."/>
            <person name="King N."/>
            <person name="Lang F.B.F."/>
            <person name="Roger A.J."/>
            <person name="Ruiz-Trillo I."/>
            <person name="Lander E."/>
            <person name="Nusbaum C."/>
        </authorList>
    </citation>
    <scope>NUCLEOTIDE SEQUENCE [LARGE SCALE GENOMIC DNA]</scope>
    <source>
        <strain evidence="6">ATCC 38327</strain>
    </source>
</reference>
<gene>
    <name evidence="5" type="ORF">AMAG_18719</name>
</gene>
<dbReference type="InterPro" id="IPR002293">
    <property type="entry name" value="AA/rel_permease1"/>
</dbReference>
<keyword evidence="6" id="KW-1185">Reference proteome</keyword>
<evidence type="ECO:0000256" key="3">
    <source>
        <dbReference type="ARBA" id="ARBA00022989"/>
    </source>
</evidence>
<organism evidence="5 6">
    <name type="scientific">Allomyces macrogynus (strain ATCC 38327)</name>
    <name type="common">Allomyces javanicus var. macrogynus</name>
    <dbReference type="NCBI Taxonomy" id="578462"/>
    <lineage>
        <taxon>Eukaryota</taxon>
        <taxon>Fungi</taxon>
        <taxon>Fungi incertae sedis</taxon>
        <taxon>Blastocladiomycota</taxon>
        <taxon>Blastocladiomycetes</taxon>
        <taxon>Blastocladiales</taxon>
        <taxon>Blastocladiaceae</taxon>
        <taxon>Allomyces</taxon>
    </lineage>
</organism>
<dbReference type="VEuPathDB" id="FungiDB:AMAG_18719"/>
<accession>A0A0L0SER7</accession>
<dbReference type="AlphaFoldDB" id="A0A0L0SER7"/>
<dbReference type="EMBL" id="GG745337">
    <property type="protein sequence ID" value="KNE60966.1"/>
    <property type="molecule type" value="Genomic_DNA"/>
</dbReference>
<dbReference type="OrthoDB" id="5982228at2759"/>
<evidence type="ECO:0000256" key="1">
    <source>
        <dbReference type="ARBA" id="ARBA00004141"/>
    </source>
</evidence>
<evidence type="ECO:0008006" key="7">
    <source>
        <dbReference type="Google" id="ProtNLM"/>
    </source>
</evidence>
<dbReference type="Proteomes" id="UP000054350">
    <property type="component" value="Unassembled WGS sequence"/>
</dbReference>
<evidence type="ECO:0000256" key="4">
    <source>
        <dbReference type="ARBA" id="ARBA00023136"/>
    </source>
</evidence>
<dbReference type="Pfam" id="PF13520">
    <property type="entry name" value="AA_permease_2"/>
    <property type="match status" value="1"/>
</dbReference>
<protein>
    <recommendedName>
        <fullName evidence="7">Amino acid permease/ SLC12A domain-containing protein</fullName>
    </recommendedName>
</protein>